<keyword evidence="7" id="KW-1185">Reference proteome</keyword>
<evidence type="ECO:0000256" key="2">
    <source>
        <dbReference type="HAMAP-Rule" id="MF_03225"/>
    </source>
</evidence>
<dbReference type="PANTHER" id="PTHR10146:SF14">
    <property type="entry name" value="PYRIDOXAL PHOSPHATE HOMEOSTASIS PROTEIN"/>
    <property type="match status" value="1"/>
</dbReference>
<feature type="modified residue" description="N6-(pyridoxal phosphate)lysine" evidence="2">
    <location>
        <position position="81"/>
    </location>
</feature>
<feature type="region of interest" description="Disordered" evidence="4">
    <location>
        <begin position="321"/>
        <end position="344"/>
    </location>
</feature>
<feature type="domain" description="Alanine racemase N-terminal" evidence="5">
    <location>
        <begin position="199"/>
        <end position="325"/>
    </location>
</feature>
<dbReference type="InterPro" id="IPR001608">
    <property type="entry name" value="Ala_racemase_N"/>
</dbReference>
<dbReference type="RefSeq" id="XP_007737236.1">
    <property type="nucleotide sequence ID" value="XM_007739046.1"/>
</dbReference>
<comment type="similarity">
    <text evidence="2 3">Belongs to the pyridoxal phosphate-binding protein YggS/PROSC family.</text>
</comment>
<gene>
    <name evidence="6" type="ORF">A1O3_08950</name>
</gene>
<dbReference type="Gene3D" id="3.20.20.10">
    <property type="entry name" value="Alanine racemase"/>
    <property type="match status" value="1"/>
</dbReference>
<organism evidence="6 7">
    <name type="scientific">Capronia epimyces CBS 606.96</name>
    <dbReference type="NCBI Taxonomy" id="1182542"/>
    <lineage>
        <taxon>Eukaryota</taxon>
        <taxon>Fungi</taxon>
        <taxon>Dikarya</taxon>
        <taxon>Ascomycota</taxon>
        <taxon>Pezizomycotina</taxon>
        <taxon>Eurotiomycetes</taxon>
        <taxon>Chaetothyriomycetidae</taxon>
        <taxon>Chaetothyriales</taxon>
        <taxon>Herpotrichiellaceae</taxon>
        <taxon>Capronia</taxon>
    </lineage>
</organism>
<protein>
    <recommendedName>
        <fullName evidence="2">Pyridoxal phosphate homeostasis protein</fullName>
        <shortName evidence="2">PLP homeostasis protein</shortName>
    </recommendedName>
</protein>
<proteinExistence type="inferred from homology"/>
<reference evidence="6 7" key="1">
    <citation type="submission" date="2013-03" db="EMBL/GenBank/DDBJ databases">
        <title>The Genome Sequence of Capronia epimyces CBS 606.96.</title>
        <authorList>
            <consortium name="The Broad Institute Genomics Platform"/>
            <person name="Cuomo C."/>
            <person name="de Hoog S."/>
            <person name="Gorbushina A."/>
            <person name="Walker B."/>
            <person name="Young S.K."/>
            <person name="Zeng Q."/>
            <person name="Gargeya S."/>
            <person name="Fitzgerald M."/>
            <person name="Haas B."/>
            <person name="Abouelleil A."/>
            <person name="Allen A.W."/>
            <person name="Alvarado L."/>
            <person name="Arachchi H.M."/>
            <person name="Berlin A.M."/>
            <person name="Chapman S.B."/>
            <person name="Gainer-Dewar J."/>
            <person name="Goldberg J."/>
            <person name="Griggs A."/>
            <person name="Gujja S."/>
            <person name="Hansen M."/>
            <person name="Howarth C."/>
            <person name="Imamovic A."/>
            <person name="Ireland A."/>
            <person name="Larimer J."/>
            <person name="McCowan C."/>
            <person name="Murphy C."/>
            <person name="Pearson M."/>
            <person name="Poon T.W."/>
            <person name="Priest M."/>
            <person name="Roberts A."/>
            <person name="Saif S."/>
            <person name="Shea T."/>
            <person name="Sisk P."/>
            <person name="Sykes S."/>
            <person name="Wortman J."/>
            <person name="Nusbaum C."/>
            <person name="Birren B."/>
        </authorList>
    </citation>
    <scope>NUCLEOTIDE SEQUENCE [LARGE SCALE GENOMIC DNA]</scope>
    <source>
        <strain evidence="6 7">CBS 606.96</strain>
    </source>
</reference>
<feature type="compositionally biased region" description="Polar residues" evidence="4">
    <location>
        <begin position="174"/>
        <end position="186"/>
    </location>
</feature>
<accession>W9XGV7</accession>
<dbReference type="InterPro" id="IPR029066">
    <property type="entry name" value="PLP-binding_barrel"/>
</dbReference>
<feature type="compositionally biased region" description="Low complexity" evidence="4">
    <location>
        <begin position="54"/>
        <end position="65"/>
    </location>
</feature>
<feature type="compositionally biased region" description="Basic and acidic residues" evidence="4">
    <location>
        <begin position="163"/>
        <end position="173"/>
    </location>
</feature>
<sequence>MSSSLGLSTPDKTTTAGSMIKIDPARAAILQANLQSVQQRISAALSSHSHSHPHQSPSQSQSQPQDPRLPKHAPRLVAVSKLKPASDVLALHQPPTSHTHFGENYAQELVEKARVLPKTIQWHFIGGLQSNKAAHLAKEVDNLWAVESVDTVKKATLLDKGRAERNARVKQQDSKNGQSHLETSSRSASEPEADAQSQSQSQLQPEPLRVFIQVNTSGEESKSGVSPATDELVTLARHIHTSCPNLQLQGLMTIGAIARSKATTVETENEDFICLREARDRLARDLDLDPAALELSMGMSEDFEGAIHQGSSEVRVGSTIFGERPPKKDAKVVDVDNAHPQSKS</sequence>
<dbReference type="PANTHER" id="PTHR10146">
    <property type="entry name" value="PROLINE SYNTHETASE CO-TRANSCRIBED BACTERIAL HOMOLOG PROTEIN"/>
    <property type="match status" value="1"/>
</dbReference>
<comment type="caution">
    <text evidence="6">The sequence shown here is derived from an EMBL/GenBank/DDBJ whole genome shotgun (WGS) entry which is preliminary data.</text>
</comment>
<dbReference type="AlphaFoldDB" id="W9XGV7"/>
<dbReference type="GeneID" id="19173036"/>
<evidence type="ECO:0000259" key="5">
    <source>
        <dbReference type="Pfam" id="PF01168"/>
    </source>
</evidence>
<dbReference type="SUPFAM" id="SSF51419">
    <property type="entry name" value="PLP-binding barrel"/>
    <property type="match status" value="2"/>
</dbReference>
<comment type="function">
    <text evidence="2">Pyridoxal 5'-phosphate (PLP)-binding protein, which may be involved in intracellular homeostatic regulation of pyridoxal 5'-phosphate (PLP), the active form of vitamin B6.</text>
</comment>
<feature type="region of interest" description="Disordered" evidence="4">
    <location>
        <begin position="163"/>
        <end position="207"/>
    </location>
</feature>
<dbReference type="HOGENOM" id="CLU_059988_2_0_1"/>
<dbReference type="Pfam" id="PF01168">
    <property type="entry name" value="Ala_racemase_N"/>
    <property type="match status" value="1"/>
</dbReference>
<feature type="compositionally biased region" description="Low complexity" evidence="4">
    <location>
        <begin position="187"/>
        <end position="207"/>
    </location>
</feature>
<evidence type="ECO:0000313" key="7">
    <source>
        <dbReference type="Proteomes" id="UP000019478"/>
    </source>
</evidence>
<dbReference type="STRING" id="1182542.W9XGV7"/>
<dbReference type="EMBL" id="AMGY01000008">
    <property type="protein sequence ID" value="EXJ79448.1"/>
    <property type="molecule type" value="Genomic_DNA"/>
</dbReference>
<dbReference type="PROSITE" id="PS01211">
    <property type="entry name" value="UPF0001"/>
    <property type="match status" value="1"/>
</dbReference>
<dbReference type="InterPro" id="IPR011078">
    <property type="entry name" value="PyrdxlP_homeostasis"/>
</dbReference>
<dbReference type="CDD" id="cd06822">
    <property type="entry name" value="PLPDE_III_YBL036c_euk"/>
    <property type="match status" value="1"/>
</dbReference>
<dbReference type="Proteomes" id="UP000019478">
    <property type="component" value="Unassembled WGS sequence"/>
</dbReference>
<dbReference type="HAMAP" id="MF_02087">
    <property type="entry name" value="PLP_homeostasis"/>
    <property type="match status" value="1"/>
</dbReference>
<dbReference type="GO" id="GO:0030170">
    <property type="term" value="F:pyridoxal phosphate binding"/>
    <property type="evidence" value="ECO:0007669"/>
    <property type="project" value="UniProtKB-UniRule"/>
</dbReference>
<keyword evidence="1 2" id="KW-0663">Pyridoxal phosphate</keyword>
<dbReference type="OrthoDB" id="10264196at2759"/>
<dbReference type="eggNOG" id="KOG3157">
    <property type="taxonomic scope" value="Eukaryota"/>
</dbReference>
<evidence type="ECO:0000256" key="1">
    <source>
        <dbReference type="ARBA" id="ARBA00022898"/>
    </source>
</evidence>
<evidence type="ECO:0000313" key="6">
    <source>
        <dbReference type="EMBL" id="EXJ79448.1"/>
    </source>
</evidence>
<name>W9XGV7_9EURO</name>
<feature type="compositionally biased region" description="Basic and acidic residues" evidence="4">
    <location>
        <begin position="324"/>
        <end position="337"/>
    </location>
</feature>
<feature type="region of interest" description="Disordered" evidence="4">
    <location>
        <begin position="40"/>
        <end position="70"/>
    </location>
</feature>
<evidence type="ECO:0000256" key="4">
    <source>
        <dbReference type="SAM" id="MobiDB-lite"/>
    </source>
</evidence>
<evidence type="ECO:0000256" key="3">
    <source>
        <dbReference type="RuleBase" id="RU004514"/>
    </source>
</evidence>